<keyword evidence="2" id="KW-1185">Reference proteome</keyword>
<gene>
    <name evidence="1" type="ORF">ACFQGU_09115</name>
</gene>
<comment type="caution">
    <text evidence="1">The sequence shown here is derived from an EMBL/GenBank/DDBJ whole genome shotgun (WGS) entry which is preliminary data.</text>
</comment>
<organism evidence="1 2">
    <name type="scientific">Longivirga aurantiaca</name>
    <dbReference type="NCBI Taxonomy" id="1837743"/>
    <lineage>
        <taxon>Bacteria</taxon>
        <taxon>Bacillati</taxon>
        <taxon>Actinomycetota</taxon>
        <taxon>Actinomycetes</taxon>
        <taxon>Sporichthyales</taxon>
        <taxon>Sporichthyaceae</taxon>
        <taxon>Longivirga</taxon>
    </lineage>
</organism>
<evidence type="ECO:0000313" key="1">
    <source>
        <dbReference type="EMBL" id="MFC6238038.1"/>
    </source>
</evidence>
<dbReference type="RefSeq" id="WP_386765886.1">
    <property type="nucleotide sequence ID" value="NZ_JBHSTI010000008.1"/>
</dbReference>
<dbReference type="Proteomes" id="UP001596138">
    <property type="component" value="Unassembled WGS sequence"/>
</dbReference>
<evidence type="ECO:0000313" key="2">
    <source>
        <dbReference type="Proteomes" id="UP001596138"/>
    </source>
</evidence>
<name>A0ABW1SZZ4_9ACTN</name>
<dbReference type="EMBL" id="JBHSTI010000008">
    <property type="protein sequence ID" value="MFC6238038.1"/>
    <property type="molecule type" value="Genomic_DNA"/>
</dbReference>
<protein>
    <recommendedName>
        <fullName evidence="3">PD-(D/E)XK nuclease superfamily protein</fullName>
    </recommendedName>
</protein>
<evidence type="ECO:0008006" key="3">
    <source>
        <dbReference type="Google" id="ProtNLM"/>
    </source>
</evidence>
<reference evidence="2" key="1">
    <citation type="journal article" date="2019" name="Int. J. Syst. Evol. Microbiol.">
        <title>The Global Catalogue of Microorganisms (GCM) 10K type strain sequencing project: providing services to taxonomists for standard genome sequencing and annotation.</title>
        <authorList>
            <consortium name="The Broad Institute Genomics Platform"/>
            <consortium name="The Broad Institute Genome Sequencing Center for Infectious Disease"/>
            <person name="Wu L."/>
            <person name="Ma J."/>
        </authorList>
    </citation>
    <scope>NUCLEOTIDE SEQUENCE [LARGE SCALE GENOMIC DNA]</scope>
    <source>
        <strain evidence="2">CGMCC 4.7317</strain>
    </source>
</reference>
<accession>A0ABW1SZZ4</accession>
<sequence>MTDSTPVPNQAGGLLAALVPFGVLRQPEVALTTGICWVLGLDGAAGALDALIARSGITPDSAGRWRGEVVGDGGRSDLEYAWGDPPTTRVIVEAKIGHSLTPEQLVGYADRLPDTGGLLVVLAPAARRAEALEVVARCRDLTAGPATFAVWTYDEVLERLEAALPHSGDVAQLRGLVQAHNATDIDPFLPDELLEANASRREDVWWVVDHASFGIRESRQPSGTDWNLLHRRYLPVGNYSAAVAVGVGRKDPGNDPTRPWAWLRVAGASAHGRLARRALASIRPGTEETKDETWLPLRIEPGLYGSQAAERLRSALESLIDDLAAAITVEMEHQLDQARHLDTAMLDGVLGIGPLEANDLLAGSERRHEDIWTLLTEASRPLYPDRIYPVQTSDEDYERVRYMRVGASEAHIATCLLRRGRNDSAPAAWLRVHRSTSHAEIGRRVLEELAPGQVVDDPNGWAVPVRIPTGVGGPAMLAEVHAQISELFTRFAASIVRGS</sequence>
<proteinExistence type="predicted"/>